<proteinExistence type="predicted"/>
<sequence>MKKIIFAFLSFIVILLTNLFASKIFNLPFFELSFVTGLMFTLIIGFCSSEGGFTSEILDVNIKPFLQKECRTNSHFFKFYNSIPFVVALVYTVISAILSIIVYWKYFF</sequence>
<dbReference type="RefSeq" id="WP_284131416.1">
    <property type="nucleotide sequence ID" value="NZ_JASKYM010000001.1"/>
</dbReference>
<protein>
    <recommendedName>
        <fullName evidence="4">DUF3899 domain-containing protein</fullName>
    </recommendedName>
</protein>
<dbReference type="Proteomes" id="UP001301012">
    <property type="component" value="Unassembled WGS sequence"/>
</dbReference>
<organism evidence="2 3">
    <name type="scientific">Romboutsia sedimentorum</name>
    <dbReference type="NCBI Taxonomy" id="1368474"/>
    <lineage>
        <taxon>Bacteria</taxon>
        <taxon>Bacillati</taxon>
        <taxon>Bacillota</taxon>
        <taxon>Clostridia</taxon>
        <taxon>Peptostreptococcales</taxon>
        <taxon>Peptostreptococcaceae</taxon>
        <taxon>Romboutsia</taxon>
    </lineage>
</organism>
<comment type="caution">
    <text evidence="2">The sequence shown here is derived from an EMBL/GenBank/DDBJ whole genome shotgun (WGS) entry which is preliminary data.</text>
</comment>
<keyword evidence="1" id="KW-1133">Transmembrane helix</keyword>
<reference evidence="2 3" key="1">
    <citation type="submission" date="2023-05" db="EMBL/GenBank/DDBJ databases">
        <title>Rombocin, a short stable natural nisin variant, displays selective antimicrobial activity against Listeria monocytogenes and employs dual mode of action to kill target bacterial strains.</title>
        <authorList>
            <person name="Wambui J."/>
            <person name="Stephan R."/>
            <person name="Kuipers O.P."/>
        </authorList>
    </citation>
    <scope>NUCLEOTIDE SEQUENCE [LARGE SCALE GENOMIC DNA]</scope>
    <source>
        <strain evidence="2 3">RC002</strain>
    </source>
</reference>
<evidence type="ECO:0000256" key="1">
    <source>
        <dbReference type="SAM" id="Phobius"/>
    </source>
</evidence>
<name>A0ABT7E6C3_9FIRM</name>
<keyword evidence="1" id="KW-0812">Transmembrane</keyword>
<keyword evidence="1" id="KW-0472">Membrane</keyword>
<evidence type="ECO:0008006" key="4">
    <source>
        <dbReference type="Google" id="ProtNLM"/>
    </source>
</evidence>
<evidence type="ECO:0000313" key="3">
    <source>
        <dbReference type="Proteomes" id="UP001301012"/>
    </source>
</evidence>
<keyword evidence="3" id="KW-1185">Reference proteome</keyword>
<feature type="transmembrane region" description="Helical" evidence="1">
    <location>
        <begin position="79"/>
        <end position="104"/>
    </location>
</feature>
<gene>
    <name evidence="2" type="ORF">QOZ84_02660</name>
</gene>
<dbReference type="EMBL" id="JASKYM010000001">
    <property type="protein sequence ID" value="MDK2562437.1"/>
    <property type="molecule type" value="Genomic_DNA"/>
</dbReference>
<evidence type="ECO:0000313" key="2">
    <source>
        <dbReference type="EMBL" id="MDK2562437.1"/>
    </source>
</evidence>
<accession>A0ABT7E6C3</accession>